<evidence type="ECO:0000259" key="2">
    <source>
        <dbReference type="Pfam" id="PF06985"/>
    </source>
</evidence>
<dbReference type="Pfam" id="PF06985">
    <property type="entry name" value="HET"/>
    <property type="match status" value="1"/>
</dbReference>
<protein>
    <recommendedName>
        <fullName evidence="2">Heterokaryon incompatibility domain-containing protein</fullName>
    </recommendedName>
</protein>
<dbReference type="EMBL" id="SWKV01000046">
    <property type="protein sequence ID" value="KAF3036966.1"/>
    <property type="molecule type" value="Genomic_DNA"/>
</dbReference>
<evidence type="ECO:0000313" key="4">
    <source>
        <dbReference type="Proteomes" id="UP000758155"/>
    </source>
</evidence>
<accession>A0A9P5BZH8</accession>
<feature type="domain" description="Heterokaryon incompatibility" evidence="2">
    <location>
        <begin position="143"/>
        <end position="284"/>
    </location>
</feature>
<gene>
    <name evidence="3" type="ORF">E8E12_007907</name>
</gene>
<feature type="region of interest" description="Disordered" evidence="1">
    <location>
        <begin position="1"/>
        <end position="31"/>
    </location>
</feature>
<evidence type="ECO:0000256" key="1">
    <source>
        <dbReference type="SAM" id="MobiDB-lite"/>
    </source>
</evidence>
<dbReference type="AlphaFoldDB" id="A0A9P5BZH8"/>
<comment type="caution">
    <text evidence="3">The sequence shown here is derived from an EMBL/GenBank/DDBJ whole genome shotgun (WGS) entry which is preliminary data.</text>
</comment>
<evidence type="ECO:0000313" key="3">
    <source>
        <dbReference type="EMBL" id="KAF3036966.1"/>
    </source>
</evidence>
<name>A0A9P5BZH8_9PLEO</name>
<dbReference type="OrthoDB" id="5428863at2759"/>
<keyword evidence="4" id="KW-1185">Reference proteome</keyword>
<feature type="compositionally biased region" description="Acidic residues" evidence="1">
    <location>
        <begin position="1"/>
        <end position="10"/>
    </location>
</feature>
<reference evidence="3" key="1">
    <citation type="submission" date="2019-04" db="EMBL/GenBank/DDBJ databases">
        <title>Sequencing of skin fungus with MAO and IRED activity.</title>
        <authorList>
            <person name="Marsaioli A.J."/>
            <person name="Bonatto J.M.C."/>
            <person name="Reis Junior O."/>
        </authorList>
    </citation>
    <scope>NUCLEOTIDE SEQUENCE</scope>
    <source>
        <strain evidence="3">28M1</strain>
    </source>
</reference>
<dbReference type="PANTHER" id="PTHR33112:SF1">
    <property type="entry name" value="HETEROKARYON INCOMPATIBILITY DOMAIN-CONTAINING PROTEIN"/>
    <property type="match status" value="1"/>
</dbReference>
<proteinExistence type="predicted"/>
<dbReference type="PANTHER" id="PTHR33112">
    <property type="entry name" value="DOMAIN PROTEIN, PUTATIVE-RELATED"/>
    <property type="match status" value="1"/>
</dbReference>
<organism evidence="3 4">
    <name type="scientific">Didymella heteroderae</name>
    <dbReference type="NCBI Taxonomy" id="1769908"/>
    <lineage>
        <taxon>Eukaryota</taxon>
        <taxon>Fungi</taxon>
        <taxon>Dikarya</taxon>
        <taxon>Ascomycota</taxon>
        <taxon>Pezizomycotina</taxon>
        <taxon>Dothideomycetes</taxon>
        <taxon>Pleosporomycetidae</taxon>
        <taxon>Pleosporales</taxon>
        <taxon>Pleosporineae</taxon>
        <taxon>Didymellaceae</taxon>
        <taxon>Didymella</taxon>
    </lineage>
</organism>
<dbReference type="Proteomes" id="UP000758155">
    <property type="component" value="Unassembled WGS sequence"/>
</dbReference>
<sequence length="697" mass="79204">MTFLELDQEEQDRVDLDNSEDERNVRPLAGEADVKYDSDEIDVSDRASDDSSYTIWEDDEDAYHTFSMPSFFATSLEVEEFQIAMRGYKPTNADLGIVRSWLDECHAMHVEKCHLQNRQYVRDLKVIDCAKRAIVPAPPDCPFVALSYVWGSPSAQPDLTSPGVTTKLPQTIEDSITVTLELGFTYLWIDRYCINQDDEQEKQEQIAQMADIYASAEVTIIAAAGEDPSHGLAGVRKNSRGLTCLEQVRSIRLFSNPPIEPRDRYSPYYVHGSKWASRAWTFQECYNSPRRLFFTTEQITLICNTAAFQETAGTIPYPPSHPIYTNLRGWVNAIDERPLPEAILDTIPYPLASIMDSLMVYNQRQMSYDSDALNAILGTLNTFTRHGIHHIWGVPMLLTMYEASNKLLTEETTLDQYESETQSLRIDHQSPSHDKDCIALLWHNHSPCYRRAGFPSWSPLGWKEEFPWLPRQGIGWSSRQTPEGFFLTLLSSCHGIETITKQQPQILDVLSTAHYEISGAVSHQLVIEARTVDLRLALSPDGVTSDVYRDCIATEVGADVEVLLAAMWDKHPWEMDIDKQLKGLFLTIANSEECCAESPHHAMIIMEQHDGHWERVAIALIANNYLKPGINDAEPTCAFTTAYEPLPRQVSTGAIYTWDQHSFNGHSAEPLDLSNLLRHRREFWWTGCSQMETITLH</sequence>
<dbReference type="InterPro" id="IPR010730">
    <property type="entry name" value="HET"/>
</dbReference>
<feature type="compositionally biased region" description="Basic and acidic residues" evidence="1">
    <location>
        <begin position="11"/>
        <end position="25"/>
    </location>
</feature>